<dbReference type="GO" id="GO:0016874">
    <property type="term" value="F:ligase activity"/>
    <property type="evidence" value="ECO:0007669"/>
    <property type="project" value="UniProtKB-KW"/>
</dbReference>
<evidence type="ECO:0000256" key="3">
    <source>
        <dbReference type="HAMAP-Rule" id="MF_02214"/>
    </source>
</evidence>
<dbReference type="HAMAP" id="MF_02213">
    <property type="entry name" value="Lipid_II_synth_GatD"/>
    <property type="match status" value="1"/>
</dbReference>
<dbReference type="PANTHER" id="PTHR23135">
    <property type="entry name" value="MUR LIGASE FAMILY MEMBER"/>
    <property type="match status" value="1"/>
</dbReference>
<keyword evidence="2" id="KW-0378">Hydrolase</keyword>
<evidence type="ECO:0000259" key="7">
    <source>
        <dbReference type="Pfam" id="PF08353"/>
    </source>
</evidence>
<comment type="subunit">
    <text evidence="2">Forms a heterodimer with MurT.</text>
</comment>
<keyword evidence="3" id="KW-0067">ATP-binding</keyword>
<dbReference type="HAMAP" id="MF_02214">
    <property type="entry name" value="Lipid_II_synth_MurT"/>
    <property type="match status" value="1"/>
</dbReference>
<dbReference type="Proteomes" id="UP001430755">
    <property type="component" value="Unassembled WGS sequence"/>
</dbReference>
<keyword evidence="2 8" id="KW-0436">Ligase</keyword>
<evidence type="ECO:0000313" key="8">
    <source>
        <dbReference type="EMBL" id="MCI2241059.1"/>
    </source>
</evidence>
<feature type="active site" description="Nucleophile" evidence="2">
    <location>
        <position position="605"/>
    </location>
</feature>
<keyword evidence="2" id="KW-0961">Cell wall biogenesis/degradation</keyword>
<dbReference type="InterPro" id="IPR036565">
    <property type="entry name" value="Mur-like_cat_sf"/>
</dbReference>
<comment type="similarity">
    <text evidence="3">Belongs to the MurCDEF family. MurT subfamily.</text>
</comment>
<comment type="subunit">
    <text evidence="3">Forms a heterodimer with GatD.</text>
</comment>
<dbReference type="InterPro" id="IPR013221">
    <property type="entry name" value="Mur_ligase_cen"/>
</dbReference>
<reference evidence="8" key="1">
    <citation type="submission" date="2021-11" db="EMBL/GenBank/DDBJ databases">
        <title>A Novel Adlercreutzia Species, isolated from a Allomyrina dichotoma larva feces.</title>
        <authorList>
            <person name="Suh M.K."/>
        </authorList>
    </citation>
    <scope>NUCLEOTIDE SEQUENCE</scope>
    <source>
        <strain evidence="8">JBNU-10</strain>
    </source>
</reference>
<keyword evidence="2" id="KW-0573">Peptidoglycan synthesis</keyword>
<dbReference type="Gene3D" id="3.40.1190.10">
    <property type="entry name" value="Mur-like, catalytic domain"/>
    <property type="match status" value="1"/>
</dbReference>
<dbReference type="Pfam" id="PF08353">
    <property type="entry name" value="MurT_C"/>
    <property type="match status" value="1"/>
</dbReference>
<comment type="function">
    <text evidence="3">The lipid II isoglutaminyl synthase complex catalyzes the formation of alpha-D-isoglutamine in the cell wall lipid II stem peptide. The MurT subunit catalyzes the ATP-dependent amidation of D-glutamate residue of lipid II, converting it to an isoglutamine residue.</text>
</comment>
<evidence type="ECO:0000256" key="1">
    <source>
        <dbReference type="ARBA" id="ARBA00022962"/>
    </source>
</evidence>
<keyword evidence="9" id="KW-1185">Reference proteome</keyword>
<dbReference type="InterPro" id="IPR011698">
    <property type="entry name" value="GATase_3"/>
</dbReference>
<accession>A0ABS9WE21</accession>
<comment type="function">
    <text evidence="2">The lipid II isoglutaminyl synthase complex catalyzes the formation of alpha-D-isoglutamine in the cell wall lipid II stem peptide. The GatD subunit catalyzes the hydrolysis of glutamine to glutamate and ammonia. The resulting ammonia molecule is channeled to the active site of MurT.</text>
</comment>
<dbReference type="InterPro" id="IPR033949">
    <property type="entry name" value="CobQ_GATase1"/>
</dbReference>
<comment type="catalytic activity">
    <reaction evidence="3">
        <text>beta-D-GlcNAc-(1-&gt;4)-Mur2Ac(oyl-L-Ala-gamma-D-Glu-L-Lys-D-Ala-D-Ala)-di-trans,octa-cis-undecaprenyl diphosphate + ATP = beta-D-GlcNAc-(1-&gt;4)-Mur2Ac(oyl-L-Ala-gamma-D-O-P-Glu-L-Lys-D-Ala-D-Ala)-di-trans,octa-cis-undecaprenyl diphosphate + ADP</text>
        <dbReference type="Rhea" id="RHEA:59488"/>
        <dbReference type="ChEBI" id="CHEBI:30616"/>
        <dbReference type="ChEBI" id="CHEBI:60033"/>
        <dbReference type="ChEBI" id="CHEBI:143132"/>
        <dbReference type="ChEBI" id="CHEBI:456216"/>
    </reaction>
</comment>
<dbReference type="Pfam" id="PF08245">
    <property type="entry name" value="Mur_ligase_M"/>
    <property type="match status" value="1"/>
</dbReference>
<evidence type="ECO:0000256" key="4">
    <source>
        <dbReference type="SAM" id="MobiDB-lite"/>
    </source>
</evidence>
<evidence type="ECO:0000259" key="6">
    <source>
        <dbReference type="Pfam" id="PF08245"/>
    </source>
</evidence>
<comment type="similarity">
    <text evidence="2">Belongs to the CobB/CobQ family. GatD subfamily.</text>
</comment>
<dbReference type="EMBL" id="JAJMLW010000001">
    <property type="protein sequence ID" value="MCI2241059.1"/>
    <property type="molecule type" value="Genomic_DNA"/>
</dbReference>
<evidence type="ECO:0000259" key="5">
    <source>
        <dbReference type="Pfam" id="PF07685"/>
    </source>
</evidence>
<feature type="active site" evidence="2">
    <location>
        <position position="707"/>
    </location>
</feature>
<feature type="binding site" evidence="3">
    <location>
        <position position="205"/>
    </location>
    <ligand>
        <name>Zn(2+)</name>
        <dbReference type="ChEBI" id="CHEBI:29105"/>
    </ligand>
</feature>
<feature type="domain" description="Mur ligase central" evidence="6">
    <location>
        <begin position="57"/>
        <end position="192"/>
    </location>
</feature>
<dbReference type="InterPro" id="IPR029062">
    <property type="entry name" value="Class_I_gatase-like"/>
</dbReference>
<name>A0ABS9WE21_9ACTN</name>
<protein>
    <recommendedName>
        <fullName evidence="2 3">Multifunctional fusion protein</fullName>
    </recommendedName>
    <domain>
        <recommendedName>
            <fullName evidence="2">Lipid II isoglutaminyl synthase (glutamine-hydrolyzing) subunit GatD</fullName>
            <ecNumber evidence="2">6.3.5.13</ecNumber>
        </recommendedName>
        <alternativeName>
            <fullName evidence="2">Lipid II isoglutaminyl synthase glutaminase subunit</fullName>
            <ecNumber evidence="2">3.5.1.2</ecNumber>
        </alternativeName>
    </domain>
    <domain>
        <recommendedName>
            <fullName evidence="3">Lipid II isoglutaminyl synthase (glutamine-hydrolyzing) subunit MurT</fullName>
        </recommendedName>
    </domain>
</protein>
<keyword evidence="3" id="KW-0547">Nucleotide-binding</keyword>
<comment type="catalytic activity">
    <reaction evidence="2">
        <text>beta-D-GlcNAc-(1-&gt;4)-Mur2Ac(oyl-L-Ala-gamma-D-Glu-L-Lys-D-Ala-D-Ala)-di-trans,octa-cis-undecaprenyl diphosphate + L-glutamine + ATP + H2O = beta-D-GlcNAc-(1-&gt;4)-Mur2Ac(oyl-L-Ala-D-isoglutaminyl-L-Lys-D-Ala-D-Ala)-di-trans,octa-cis-undecaprenyl diphosphate + L-glutamate + ADP + phosphate + H(+)</text>
        <dbReference type="Rhea" id="RHEA:57928"/>
        <dbReference type="ChEBI" id="CHEBI:15377"/>
        <dbReference type="ChEBI" id="CHEBI:15378"/>
        <dbReference type="ChEBI" id="CHEBI:29985"/>
        <dbReference type="ChEBI" id="CHEBI:30616"/>
        <dbReference type="ChEBI" id="CHEBI:43474"/>
        <dbReference type="ChEBI" id="CHEBI:58359"/>
        <dbReference type="ChEBI" id="CHEBI:60033"/>
        <dbReference type="ChEBI" id="CHEBI:62233"/>
        <dbReference type="ChEBI" id="CHEBI:456216"/>
        <dbReference type="EC" id="6.3.5.13"/>
    </reaction>
</comment>
<dbReference type="PANTHER" id="PTHR23135:SF7">
    <property type="entry name" value="LIPID II ISOGLUTAMINYL SYNTHASE (GLUTAMINE-HYDROLYZING) SUBUNIT MURT"/>
    <property type="match status" value="1"/>
</dbReference>
<dbReference type="Gene3D" id="3.40.50.880">
    <property type="match status" value="1"/>
</dbReference>
<dbReference type="InterPro" id="IPR013564">
    <property type="entry name" value="MurT_C"/>
</dbReference>
<dbReference type="Pfam" id="PF07685">
    <property type="entry name" value="GATase_3"/>
    <property type="match status" value="1"/>
</dbReference>
<dbReference type="SUPFAM" id="SSF53623">
    <property type="entry name" value="MurD-like peptide ligases, catalytic domain"/>
    <property type="match status" value="1"/>
</dbReference>
<dbReference type="PROSITE" id="PS51274">
    <property type="entry name" value="GATASE_COBBQ"/>
    <property type="match status" value="1"/>
</dbReference>
<keyword evidence="2" id="KW-0133">Cell shape</keyword>
<feature type="binding site" evidence="3">
    <location>
        <position position="227"/>
    </location>
    <ligand>
        <name>Zn(2+)</name>
        <dbReference type="ChEBI" id="CHEBI:29105"/>
    </ligand>
</feature>
<feature type="binding site" evidence="2">
    <location>
        <position position="641"/>
    </location>
    <ligand>
        <name>substrate</name>
    </ligand>
</feature>
<dbReference type="SUPFAM" id="SSF52317">
    <property type="entry name" value="Class I glutamine amidotransferase-like"/>
    <property type="match status" value="1"/>
</dbReference>
<feature type="region of interest" description="Disordered" evidence="4">
    <location>
        <begin position="486"/>
        <end position="511"/>
    </location>
</feature>
<organism evidence="8 9">
    <name type="scientific">Adlercreutzia faecimuris</name>
    <dbReference type="NCBI Taxonomy" id="2897341"/>
    <lineage>
        <taxon>Bacteria</taxon>
        <taxon>Bacillati</taxon>
        <taxon>Actinomycetota</taxon>
        <taxon>Coriobacteriia</taxon>
        <taxon>Eggerthellales</taxon>
        <taxon>Eggerthellaceae</taxon>
        <taxon>Adlercreutzia</taxon>
    </lineage>
</organism>
<feature type="binding site" evidence="3">
    <location>
        <position position="230"/>
    </location>
    <ligand>
        <name>Zn(2+)</name>
        <dbReference type="ChEBI" id="CHEBI:29105"/>
    </ligand>
</feature>
<keyword evidence="3" id="KW-0862">Zinc</keyword>
<feature type="domain" description="Lipid II isoglutaminyl synthase (glutamine-hydrolyzing) subunit MurT C-terminal" evidence="7">
    <location>
        <begin position="324"/>
        <end position="438"/>
    </location>
</feature>
<evidence type="ECO:0000313" key="9">
    <source>
        <dbReference type="Proteomes" id="UP001430755"/>
    </source>
</evidence>
<comment type="caution">
    <text evidence="8">The sequence shown here is derived from an EMBL/GenBank/DDBJ whole genome shotgun (WGS) entry which is preliminary data.</text>
</comment>
<dbReference type="InterPro" id="IPR043703">
    <property type="entry name" value="Lipid_II_synth_MurT"/>
</dbReference>
<comment type="catalytic activity">
    <reaction evidence="2">
        <text>L-glutamine + H2O = L-glutamate + NH4(+)</text>
        <dbReference type="Rhea" id="RHEA:15889"/>
        <dbReference type="ChEBI" id="CHEBI:15377"/>
        <dbReference type="ChEBI" id="CHEBI:28938"/>
        <dbReference type="ChEBI" id="CHEBI:29985"/>
        <dbReference type="ChEBI" id="CHEBI:58359"/>
        <dbReference type="EC" id="3.5.1.2"/>
    </reaction>
</comment>
<evidence type="ECO:0000256" key="2">
    <source>
        <dbReference type="HAMAP-Rule" id="MF_02213"/>
    </source>
</evidence>
<keyword evidence="3" id="KW-0479">Metal-binding</keyword>
<proteinExistence type="inferred from homology"/>
<feature type="active site" evidence="3">
    <location>
        <position position="360"/>
    </location>
</feature>
<dbReference type="RefSeq" id="WP_242162841.1">
    <property type="nucleotide sequence ID" value="NZ_JAJMLW010000001.1"/>
</dbReference>
<comment type="catalytic activity">
    <reaction evidence="3">
        <text>beta-D-GlcNAc-(1-&gt;4)-Mur2Ac(oyl-L-Ala-gamma-D-O-P-Glu-L-Lys-D-Ala-D-Ala)-di-trans,octa-cis-undecaprenyl diphosphate + NH4(+) = beta-D-GlcNAc-(1-&gt;4)-Mur2Ac(oyl-L-Ala-D-isoglutaminyl-L-Lys-D-Ala-D-Ala)-di-trans,octa-cis-undecaprenyl diphosphate + phosphate + H(+)</text>
        <dbReference type="Rhea" id="RHEA:57932"/>
        <dbReference type="ChEBI" id="CHEBI:15378"/>
        <dbReference type="ChEBI" id="CHEBI:28938"/>
        <dbReference type="ChEBI" id="CHEBI:43474"/>
        <dbReference type="ChEBI" id="CHEBI:62233"/>
        <dbReference type="ChEBI" id="CHEBI:143132"/>
    </reaction>
</comment>
<comment type="pathway">
    <text evidence="2">Cell wall biogenesis; peptidoglycan biosynthesis.</text>
</comment>
<feature type="compositionally biased region" description="Low complexity" evidence="4">
    <location>
        <begin position="486"/>
        <end position="500"/>
    </location>
</feature>
<dbReference type="EC" id="3.5.1.2" evidence="2"/>
<feature type="domain" description="CobB/CobQ-like glutamine amidotransferase" evidence="5">
    <location>
        <begin position="517"/>
        <end position="714"/>
    </location>
</feature>
<dbReference type="CDD" id="cd01750">
    <property type="entry name" value="GATase1_CobQ"/>
    <property type="match status" value="1"/>
</dbReference>
<dbReference type="EC" id="6.3.5.13" evidence="2"/>
<sequence>MSLRLTMAKAVGNTLTWGLQKVAHRPGGTIPGKVGLRIDPQLIADLRGKVGAGSVVVVGTNGKTSVTNLIADAFEADGRSVICNRTGANMGPGVASALLQARPAQWGVFESDELWLARILPQLRADYVLLLNLFRDQLDRCGEISRIQESIAGALASSPDTTLVYNADDPLCEAIARKVPNRVVPFGVAEDMGLAQNTVADAQMCQECSGMVEYGYRQYGQLGDYRCPACGFARPALEFAATDVRLDARGASFEVTGSATGRVDRVSTGQPTPYLVYNLLAADAIMQLTGVDGAVFQRAVDAFDPRNGRLQRYVIDGYPVLLNLAKNPTGFNQNLKIIERDAGPKAIAFFVNDYEGDGRDISWIWDIDFEELAGHGPLVVFSGGTRSYDLRVRLKYAGIDARLIEGVEDVFAALPGLVAEGALPADAGVYAIANYTALPPVHAALDRLAATRGGAGAALGESAPAPAAGGADASAVPGAALAAGEADAEGAAPDAGGPTPTGVPTPAPASDQPPVVIAHLFPDLLNLYGDGGNVRVLEQRLAWRGIPVEIRRVHYGDVADLAAADLVFLGGGPDREQKLASEKLAEMREELAAYVADDGPLLAICGGYQILGRQWLWGDELVPGLGIIDAETRRPGTSADRLTDNLALRSPLASHPVVGYENHAGRTYLGPSVEPLGAVASKAGHGNNEDDRADGVRFRNVVGTYSHGPLLSKNPEVADWLLARALERRARRAGVEPAPLVQLDDAVELAANAWMAEKLGVAS</sequence>
<dbReference type="InterPro" id="IPR043702">
    <property type="entry name" value="Lipid_II_synth_GatD"/>
</dbReference>
<gene>
    <name evidence="2" type="primary">gatD</name>
    <name evidence="3" type="synonym">murT</name>
    <name evidence="8" type="ORF">LPT13_01670</name>
</gene>
<keyword evidence="1 2" id="KW-0315">Glutamine amidotransferase</keyword>
<feature type="binding site" evidence="3">
    <location>
        <position position="208"/>
    </location>
    <ligand>
        <name>Zn(2+)</name>
        <dbReference type="ChEBI" id="CHEBI:29105"/>
    </ligand>
</feature>